<comment type="catalytic activity">
    <reaction evidence="32">
        <text>(2E)-dodecenoyl-[ACP] + NADPH + H(+) = dodecanoyl-[ACP] + NADP(+)</text>
        <dbReference type="Rhea" id="RHEA:41880"/>
        <dbReference type="Rhea" id="RHEA-COMP:9643"/>
        <dbReference type="Rhea" id="RHEA-COMP:9644"/>
        <dbReference type="ChEBI" id="CHEBI:15378"/>
        <dbReference type="ChEBI" id="CHEBI:57783"/>
        <dbReference type="ChEBI" id="CHEBI:58349"/>
        <dbReference type="ChEBI" id="CHEBI:65264"/>
        <dbReference type="ChEBI" id="CHEBI:78472"/>
    </reaction>
    <physiologicalReaction direction="left-to-right" evidence="32">
        <dbReference type="Rhea" id="RHEA:41881"/>
    </physiologicalReaction>
</comment>
<dbReference type="PANTHER" id="PTHR43775:SF37">
    <property type="entry name" value="SI:DKEY-61P9.11"/>
    <property type="match status" value="1"/>
</dbReference>
<evidence type="ECO:0000256" key="29">
    <source>
        <dbReference type="ARBA" id="ARBA00047953"/>
    </source>
</evidence>
<dbReference type="InterPro" id="IPR014030">
    <property type="entry name" value="Ketoacyl_synth_N"/>
</dbReference>
<dbReference type="SUPFAM" id="SSF53474">
    <property type="entry name" value="alpha/beta-Hydrolases"/>
    <property type="match status" value="1"/>
</dbReference>
<dbReference type="InterPro" id="IPR029063">
    <property type="entry name" value="SAM-dependent_MTases_sf"/>
</dbReference>
<feature type="region of interest" description="C-terminal hotdog fold" evidence="50">
    <location>
        <begin position="1052"/>
        <end position="1206"/>
    </location>
</feature>
<evidence type="ECO:0000256" key="28">
    <source>
        <dbReference type="ARBA" id="ARBA00047897"/>
    </source>
</evidence>
<comment type="catalytic activity">
    <reaction evidence="39">
        <text>hexadecanoyl-[ACP] + H2O = hexadecanoate + holo-[ACP] + H(+)</text>
        <dbReference type="Rhea" id="RHEA:41932"/>
        <dbReference type="Rhea" id="RHEA-COMP:9652"/>
        <dbReference type="Rhea" id="RHEA-COMP:9685"/>
        <dbReference type="ChEBI" id="CHEBI:7896"/>
        <dbReference type="ChEBI" id="CHEBI:15377"/>
        <dbReference type="ChEBI" id="CHEBI:15378"/>
        <dbReference type="ChEBI" id="CHEBI:64479"/>
        <dbReference type="ChEBI" id="CHEBI:78483"/>
        <dbReference type="EC" id="3.1.2.14"/>
    </reaction>
    <physiologicalReaction direction="left-to-right" evidence="39">
        <dbReference type="Rhea" id="RHEA:41933"/>
    </physiologicalReaction>
</comment>
<dbReference type="InterPro" id="IPR013968">
    <property type="entry name" value="PKS_KR"/>
</dbReference>
<comment type="catalytic activity">
    <reaction evidence="21">
        <text>hexanoyl-[ACP] + malonyl-[ACP] + H(+) = 3-oxooctanoyl-[ACP] + holo-[ACP] + CO2</text>
        <dbReference type="Rhea" id="RHEA:41836"/>
        <dbReference type="Rhea" id="RHEA-COMP:9623"/>
        <dbReference type="Rhea" id="RHEA-COMP:9632"/>
        <dbReference type="Rhea" id="RHEA-COMP:9633"/>
        <dbReference type="Rhea" id="RHEA-COMP:9685"/>
        <dbReference type="ChEBI" id="CHEBI:15378"/>
        <dbReference type="ChEBI" id="CHEBI:16526"/>
        <dbReference type="ChEBI" id="CHEBI:64479"/>
        <dbReference type="ChEBI" id="CHEBI:78449"/>
        <dbReference type="ChEBI" id="CHEBI:78459"/>
        <dbReference type="ChEBI" id="CHEBI:78460"/>
    </reaction>
    <physiologicalReaction direction="left-to-right" evidence="21">
        <dbReference type="Rhea" id="RHEA:41837"/>
    </physiologicalReaction>
</comment>
<evidence type="ECO:0000259" key="52">
    <source>
        <dbReference type="PROSITE" id="PS50075"/>
    </source>
</evidence>
<evidence type="ECO:0000313" key="56">
    <source>
        <dbReference type="Proteomes" id="UP000006352"/>
    </source>
</evidence>
<dbReference type="Gene3D" id="3.40.50.1820">
    <property type="entry name" value="alpha/beta hydrolase"/>
    <property type="match status" value="1"/>
</dbReference>
<dbReference type="InterPro" id="IPR049900">
    <property type="entry name" value="PKS_mFAS_DH"/>
</dbReference>
<evidence type="ECO:0000256" key="27">
    <source>
        <dbReference type="ARBA" id="ARBA00047810"/>
    </source>
</evidence>
<feature type="active site" description="Proton donor; for dehydratase activity" evidence="50">
    <location>
        <position position="1111"/>
    </location>
</feature>
<comment type="catalytic activity">
    <reaction evidence="17">
        <text>(3R)-hydroxyhexadecanoyl-[ACP] = (2E)-hexadecenoyl-[ACP] + H2O</text>
        <dbReference type="Rhea" id="RHEA:41908"/>
        <dbReference type="Rhea" id="RHEA-COMP:9650"/>
        <dbReference type="Rhea" id="RHEA-COMP:9651"/>
        <dbReference type="ChEBI" id="CHEBI:15377"/>
        <dbReference type="ChEBI" id="CHEBI:78480"/>
        <dbReference type="ChEBI" id="CHEBI:78481"/>
    </reaction>
    <physiologicalReaction direction="left-to-right" evidence="17">
        <dbReference type="Rhea" id="RHEA:41909"/>
    </physiologicalReaction>
</comment>
<accession>J4HZK7</accession>
<comment type="catalytic activity">
    <reaction evidence="23">
        <text>3-oxodecanoyl-[ACP] + NADPH + H(+) = (3R)-hydroxydecanoyl-[ACP] + NADP(+)</text>
        <dbReference type="Rhea" id="RHEA:41856"/>
        <dbReference type="Rhea" id="RHEA-COMP:9637"/>
        <dbReference type="Rhea" id="RHEA-COMP:9638"/>
        <dbReference type="ChEBI" id="CHEBI:15378"/>
        <dbReference type="ChEBI" id="CHEBI:57783"/>
        <dbReference type="ChEBI" id="CHEBI:58349"/>
        <dbReference type="ChEBI" id="CHEBI:78464"/>
        <dbReference type="ChEBI" id="CHEBI:78466"/>
    </reaction>
    <physiologicalReaction direction="left-to-right" evidence="23">
        <dbReference type="Rhea" id="RHEA:41857"/>
    </physiologicalReaction>
</comment>
<dbReference type="Gene3D" id="3.90.180.10">
    <property type="entry name" value="Medium-chain alcohol dehydrogenases, catalytic domain"/>
    <property type="match status" value="1"/>
</dbReference>
<evidence type="ECO:0000259" key="54">
    <source>
        <dbReference type="PROSITE" id="PS52019"/>
    </source>
</evidence>
<feature type="active site" description="Proton acceptor; for dehydratase activity" evidence="50">
    <location>
        <position position="937"/>
    </location>
</feature>
<proteinExistence type="predicted"/>
<evidence type="ECO:0000259" key="53">
    <source>
        <dbReference type="PROSITE" id="PS52004"/>
    </source>
</evidence>
<comment type="catalytic activity">
    <reaction evidence="12">
        <text>(3R)-hydroxyhexanoyl-[ACP] = (2E)-hexenoyl-[ACP] + H2O</text>
        <dbReference type="Rhea" id="RHEA:41828"/>
        <dbReference type="Rhea" id="RHEA-COMP:9630"/>
        <dbReference type="Rhea" id="RHEA-COMP:9631"/>
        <dbReference type="ChEBI" id="CHEBI:15377"/>
        <dbReference type="ChEBI" id="CHEBI:78457"/>
        <dbReference type="ChEBI" id="CHEBI:78458"/>
    </reaction>
    <physiologicalReaction direction="left-to-right" evidence="12">
        <dbReference type="Rhea" id="RHEA:41829"/>
    </physiologicalReaction>
</comment>
<dbReference type="SUPFAM" id="SSF53335">
    <property type="entry name" value="S-adenosyl-L-methionine-dependent methyltransferases"/>
    <property type="match status" value="1"/>
</dbReference>
<dbReference type="Gene3D" id="3.10.129.110">
    <property type="entry name" value="Polyketide synthase dehydratase"/>
    <property type="match status" value="1"/>
</dbReference>
<dbReference type="InterPro" id="IPR014043">
    <property type="entry name" value="Acyl_transferase_dom"/>
</dbReference>
<evidence type="ECO:0000256" key="20">
    <source>
        <dbReference type="ARBA" id="ARBA00047300"/>
    </source>
</evidence>
<dbReference type="GO" id="GO:0019171">
    <property type="term" value="F:(3R)-hydroxyacyl-[acyl-carrier-protein] dehydratase activity"/>
    <property type="evidence" value="ECO:0007669"/>
    <property type="project" value="UniProtKB-EC"/>
</dbReference>
<evidence type="ECO:0000256" key="35">
    <source>
        <dbReference type="ARBA" id="ARBA00048506"/>
    </source>
</evidence>
<evidence type="ECO:0000256" key="17">
    <source>
        <dbReference type="ARBA" id="ARBA00023401"/>
    </source>
</evidence>
<comment type="catalytic activity">
    <reaction evidence="42">
        <text>decanoyl-[ACP] + malonyl-[ACP] + H(+) = 3-oxododecanoyl-[ACP] + holo-[ACP] + CO2</text>
        <dbReference type="Rhea" id="RHEA:41868"/>
        <dbReference type="Rhea" id="RHEA-COMP:9623"/>
        <dbReference type="Rhea" id="RHEA-COMP:9640"/>
        <dbReference type="Rhea" id="RHEA-COMP:9641"/>
        <dbReference type="Rhea" id="RHEA-COMP:9685"/>
        <dbReference type="ChEBI" id="CHEBI:15378"/>
        <dbReference type="ChEBI" id="CHEBI:16526"/>
        <dbReference type="ChEBI" id="CHEBI:64479"/>
        <dbReference type="ChEBI" id="CHEBI:78449"/>
        <dbReference type="ChEBI" id="CHEBI:78468"/>
        <dbReference type="ChEBI" id="CHEBI:78469"/>
    </reaction>
    <physiologicalReaction direction="left-to-right" evidence="42">
        <dbReference type="Rhea" id="RHEA:41869"/>
    </physiologicalReaction>
</comment>
<dbReference type="InterPro" id="IPR036736">
    <property type="entry name" value="ACP-like_sf"/>
</dbReference>
<dbReference type="InterPro" id="IPR013217">
    <property type="entry name" value="Methyltransf_12"/>
</dbReference>
<dbReference type="GO" id="GO:0006633">
    <property type="term" value="P:fatty acid biosynthetic process"/>
    <property type="evidence" value="ECO:0007669"/>
    <property type="project" value="InterPro"/>
</dbReference>
<feature type="compositionally biased region" description="Polar residues" evidence="51">
    <location>
        <begin position="2203"/>
        <end position="2215"/>
    </location>
</feature>
<dbReference type="Proteomes" id="UP000006352">
    <property type="component" value="Unassembled WGS sequence"/>
</dbReference>
<evidence type="ECO:0000256" key="51">
    <source>
        <dbReference type="SAM" id="MobiDB-lite"/>
    </source>
</evidence>
<evidence type="ECO:0000256" key="40">
    <source>
        <dbReference type="ARBA" id="ARBA00048935"/>
    </source>
</evidence>
<evidence type="ECO:0000256" key="41">
    <source>
        <dbReference type="ARBA" id="ARBA00049019"/>
    </source>
</evidence>
<comment type="catalytic activity">
    <reaction evidence="27">
        <text>(2E)-hexadecenoyl-[ACP] + NADPH + H(+) = hexadecanoyl-[ACP] + NADP(+)</text>
        <dbReference type="Rhea" id="RHEA:41912"/>
        <dbReference type="Rhea" id="RHEA-COMP:9651"/>
        <dbReference type="Rhea" id="RHEA-COMP:9652"/>
        <dbReference type="ChEBI" id="CHEBI:15378"/>
        <dbReference type="ChEBI" id="CHEBI:57783"/>
        <dbReference type="ChEBI" id="CHEBI:58349"/>
        <dbReference type="ChEBI" id="CHEBI:78481"/>
        <dbReference type="ChEBI" id="CHEBI:78483"/>
    </reaction>
    <physiologicalReaction direction="left-to-right" evidence="27">
        <dbReference type="Rhea" id="RHEA:41913"/>
    </physiologicalReaction>
</comment>
<feature type="domain" description="Carrier" evidence="52">
    <location>
        <begin position="2343"/>
        <end position="2421"/>
    </location>
</feature>
<feature type="region of interest" description="Disordered" evidence="51">
    <location>
        <begin position="1"/>
        <end position="21"/>
    </location>
</feature>
<dbReference type="InterPro" id="IPR014031">
    <property type="entry name" value="Ketoacyl_synth_C"/>
</dbReference>
<comment type="catalytic activity">
    <reaction evidence="46">
        <text>3-oxooctanoyl-[ACP] + NADPH + H(+) = (3R)-hydroxyoctanoyl-[ACP] + NADP(+)</text>
        <dbReference type="Rhea" id="RHEA:41840"/>
        <dbReference type="Rhea" id="RHEA-COMP:9633"/>
        <dbReference type="Rhea" id="RHEA-COMP:9634"/>
        <dbReference type="ChEBI" id="CHEBI:15378"/>
        <dbReference type="ChEBI" id="CHEBI:57783"/>
        <dbReference type="ChEBI" id="CHEBI:58349"/>
        <dbReference type="ChEBI" id="CHEBI:78460"/>
        <dbReference type="ChEBI" id="CHEBI:78461"/>
    </reaction>
    <physiologicalReaction direction="left-to-right" evidence="46">
        <dbReference type="Rhea" id="RHEA:41841"/>
    </physiologicalReaction>
</comment>
<comment type="catalytic activity">
    <reaction evidence="41">
        <text>(2E)-octadecenoyl-[ACP] + NADPH + H(+) = octadecanoyl-[ACP] + NADP(+)</text>
        <dbReference type="Rhea" id="RHEA:41928"/>
        <dbReference type="Rhea" id="RHEA-COMP:9655"/>
        <dbReference type="Rhea" id="RHEA-COMP:9656"/>
        <dbReference type="ChEBI" id="CHEBI:15378"/>
        <dbReference type="ChEBI" id="CHEBI:57783"/>
        <dbReference type="ChEBI" id="CHEBI:58349"/>
        <dbReference type="ChEBI" id="CHEBI:78489"/>
        <dbReference type="ChEBI" id="CHEBI:78495"/>
    </reaction>
    <physiologicalReaction direction="left-to-right" evidence="41">
        <dbReference type="Rhea" id="RHEA:41929"/>
    </physiologicalReaction>
</comment>
<evidence type="ECO:0000256" key="12">
    <source>
        <dbReference type="ARBA" id="ARBA00023373"/>
    </source>
</evidence>
<comment type="catalytic activity">
    <reaction evidence="28">
        <text>(2E)-hexenoyl-[ACP] + NADPH + H(+) = hexanoyl-[ACP] + NADP(+)</text>
        <dbReference type="Rhea" id="RHEA:41832"/>
        <dbReference type="Rhea" id="RHEA-COMP:9631"/>
        <dbReference type="Rhea" id="RHEA-COMP:9632"/>
        <dbReference type="ChEBI" id="CHEBI:15378"/>
        <dbReference type="ChEBI" id="CHEBI:57783"/>
        <dbReference type="ChEBI" id="CHEBI:58349"/>
        <dbReference type="ChEBI" id="CHEBI:78458"/>
        <dbReference type="ChEBI" id="CHEBI:78459"/>
    </reaction>
    <physiologicalReaction direction="left-to-right" evidence="28">
        <dbReference type="Rhea" id="RHEA:41833"/>
    </physiologicalReaction>
</comment>
<dbReference type="Pfam" id="PF00698">
    <property type="entry name" value="Acyl_transf_1"/>
    <property type="match status" value="1"/>
</dbReference>
<dbReference type="Gene3D" id="3.40.366.10">
    <property type="entry name" value="Malonyl-Coenzyme A Acyl Carrier Protein, domain 2"/>
    <property type="match status" value="1"/>
</dbReference>
<evidence type="ECO:0000256" key="15">
    <source>
        <dbReference type="ARBA" id="ARBA00023398"/>
    </source>
</evidence>
<evidence type="ECO:0000256" key="37">
    <source>
        <dbReference type="ARBA" id="ARBA00048650"/>
    </source>
</evidence>
<comment type="catalytic activity">
    <reaction evidence="36">
        <text>3-oxohexanoyl-[ACP] + NADPH + H(+) = (3R)-hydroxyhexanoyl-[ACP] + NADP(+)</text>
        <dbReference type="Rhea" id="RHEA:41824"/>
        <dbReference type="Rhea" id="RHEA-COMP:9629"/>
        <dbReference type="Rhea" id="RHEA-COMP:9630"/>
        <dbReference type="ChEBI" id="CHEBI:15378"/>
        <dbReference type="ChEBI" id="CHEBI:57783"/>
        <dbReference type="ChEBI" id="CHEBI:58349"/>
        <dbReference type="ChEBI" id="CHEBI:78456"/>
        <dbReference type="ChEBI" id="CHEBI:78457"/>
    </reaction>
    <physiologicalReaction direction="left-to-right" evidence="36">
        <dbReference type="Rhea" id="RHEA:41825"/>
    </physiologicalReaction>
</comment>
<comment type="function">
    <text evidence="19">Fatty acid synthetase is a multifunctional enzyme that catalyzes the de novo biosynthesis of long-chain saturated fatty acids starting from acetyl-CoA and malonyl-CoA in the presence of NADPH. This multifunctional protein contains 7 catalytic activities and a site for the binding of the prosthetic group 4'-phosphopantetheine of the acyl carrier protein ([ACP]) domain.</text>
</comment>
<evidence type="ECO:0000256" key="25">
    <source>
        <dbReference type="ARBA" id="ARBA00047500"/>
    </source>
</evidence>
<evidence type="ECO:0000256" key="24">
    <source>
        <dbReference type="ARBA" id="ARBA00047451"/>
    </source>
</evidence>
<evidence type="ECO:0000256" key="39">
    <source>
        <dbReference type="ARBA" id="ARBA00048704"/>
    </source>
</evidence>
<evidence type="ECO:0000256" key="43">
    <source>
        <dbReference type="ARBA" id="ARBA00049171"/>
    </source>
</evidence>
<comment type="catalytic activity">
    <reaction evidence="30">
        <text>acetyl-[ACP] + malonyl-[ACP] + H(+) = 3-oxobutanoyl-[ACP] + holo-[ACP] + CO2</text>
        <dbReference type="Rhea" id="RHEA:41800"/>
        <dbReference type="Rhea" id="RHEA-COMP:9621"/>
        <dbReference type="Rhea" id="RHEA-COMP:9623"/>
        <dbReference type="Rhea" id="RHEA-COMP:9625"/>
        <dbReference type="Rhea" id="RHEA-COMP:9685"/>
        <dbReference type="ChEBI" id="CHEBI:15378"/>
        <dbReference type="ChEBI" id="CHEBI:16526"/>
        <dbReference type="ChEBI" id="CHEBI:64479"/>
        <dbReference type="ChEBI" id="CHEBI:78446"/>
        <dbReference type="ChEBI" id="CHEBI:78449"/>
        <dbReference type="ChEBI" id="CHEBI:78450"/>
    </reaction>
    <physiologicalReaction direction="left-to-right" evidence="30">
        <dbReference type="Rhea" id="RHEA:41801"/>
    </physiologicalReaction>
</comment>
<comment type="catalytic activity">
    <reaction evidence="11">
        <text>(3R)-hydroxydodecanoyl-[ACP] = (2E)-dodecenoyl-[ACP] + H2O</text>
        <dbReference type="Rhea" id="RHEA:41876"/>
        <dbReference type="Rhea" id="RHEA-COMP:9642"/>
        <dbReference type="Rhea" id="RHEA-COMP:9643"/>
        <dbReference type="ChEBI" id="CHEBI:15377"/>
        <dbReference type="ChEBI" id="CHEBI:78470"/>
        <dbReference type="ChEBI" id="CHEBI:78472"/>
    </reaction>
    <physiologicalReaction direction="left-to-right" evidence="11">
        <dbReference type="Rhea" id="RHEA:41877"/>
    </physiologicalReaction>
</comment>
<dbReference type="SUPFAM" id="SSF51735">
    <property type="entry name" value="NAD(P)-binding Rossmann-fold domains"/>
    <property type="match status" value="2"/>
</dbReference>
<dbReference type="SUPFAM" id="SSF50129">
    <property type="entry name" value="GroES-like"/>
    <property type="match status" value="1"/>
</dbReference>
<evidence type="ECO:0000256" key="10">
    <source>
        <dbReference type="ARBA" id="ARBA00023332"/>
    </source>
</evidence>
<feature type="domain" description="Ketosynthase family 3 (KS3)" evidence="53">
    <location>
        <begin position="26"/>
        <end position="457"/>
    </location>
</feature>
<dbReference type="SMART" id="SM00827">
    <property type="entry name" value="PKS_AT"/>
    <property type="match status" value="1"/>
</dbReference>
<evidence type="ECO:0000256" key="7">
    <source>
        <dbReference type="ARBA" id="ARBA00023026"/>
    </source>
</evidence>
<comment type="catalytic activity">
    <reaction evidence="20">
        <text>3-oxooctadecanoyl-[ACP] + NADPH + H(+) = (3R)-hydroxyoctadecanoyl-[ACP] + NADP(+)</text>
        <dbReference type="Rhea" id="RHEA:41920"/>
        <dbReference type="Rhea" id="RHEA-COMP:9653"/>
        <dbReference type="Rhea" id="RHEA-COMP:9654"/>
        <dbReference type="ChEBI" id="CHEBI:15378"/>
        <dbReference type="ChEBI" id="CHEBI:57783"/>
        <dbReference type="ChEBI" id="CHEBI:58349"/>
        <dbReference type="ChEBI" id="CHEBI:78487"/>
        <dbReference type="ChEBI" id="CHEBI:78488"/>
    </reaction>
    <physiologicalReaction direction="left-to-right" evidence="20">
        <dbReference type="Rhea" id="RHEA:41921"/>
    </physiologicalReaction>
</comment>
<dbReference type="PROSITE" id="PS52004">
    <property type="entry name" value="KS3_2"/>
    <property type="match status" value="1"/>
</dbReference>
<comment type="catalytic activity">
    <reaction evidence="40">
        <text>3-oxotetradecanoyl-[ACP] + NADPH + H(+) = (3R)-hydroxytetradecanoyl-[ACP] + NADP(+)</text>
        <dbReference type="Rhea" id="RHEA:41888"/>
        <dbReference type="Rhea" id="RHEA-COMP:9645"/>
        <dbReference type="Rhea" id="RHEA-COMP:9646"/>
        <dbReference type="ChEBI" id="CHEBI:15378"/>
        <dbReference type="ChEBI" id="CHEBI:57783"/>
        <dbReference type="ChEBI" id="CHEBI:58349"/>
        <dbReference type="ChEBI" id="CHEBI:78473"/>
        <dbReference type="ChEBI" id="CHEBI:78474"/>
    </reaction>
    <physiologicalReaction direction="left-to-right" evidence="40">
        <dbReference type="Rhea" id="RHEA:41889"/>
    </physiologicalReaction>
</comment>
<dbReference type="EMBL" id="HE797160">
    <property type="protein sequence ID" value="CCM04557.1"/>
    <property type="molecule type" value="Genomic_DNA"/>
</dbReference>
<protein>
    <submittedName>
        <fullName evidence="55">Uncharacterized protein</fullName>
    </submittedName>
</protein>
<evidence type="ECO:0000256" key="13">
    <source>
        <dbReference type="ARBA" id="ARBA00023388"/>
    </source>
</evidence>
<comment type="catalytic activity">
    <reaction evidence="44">
        <text>3-oxododecanoyl-[ACP] + NADPH + H(+) = (3R)-hydroxydodecanoyl-[ACP] + NADP(+)</text>
        <dbReference type="Rhea" id="RHEA:41872"/>
        <dbReference type="Rhea" id="RHEA-COMP:9641"/>
        <dbReference type="Rhea" id="RHEA-COMP:9642"/>
        <dbReference type="ChEBI" id="CHEBI:15378"/>
        <dbReference type="ChEBI" id="CHEBI:57783"/>
        <dbReference type="ChEBI" id="CHEBI:58349"/>
        <dbReference type="ChEBI" id="CHEBI:78469"/>
        <dbReference type="ChEBI" id="CHEBI:78470"/>
    </reaction>
    <physiologicalReaction direction="left-to-right" evidence="44">
        <dbReference type="Rhea" id="RHEA:41873"/>
    </physiologicalReaction>
</comment>
<evidence type="ECO:0000256" key="45">
    <source>
        <dbReference type="ARBA" id="ARBA00049414"/>
    </source>
</evidence>
<dbReference type="Pfam" id="PF02801">
    <property type="entry name" value="Ketoacyl-synt_C"/>
    <property type="match status" value="1"/>
</dbReference>
<keyword evidence="2" id="KW-0596">Phosphopantetheine</keyword>
<dbReference type="InterPro" id="IPR049551">
    <property type="entry name" value="PKS_DH_C"/>
</dbReference>
<dbReference type="InterPro" id="IPR011032">
    <property type="entry name" value="GroES-like_sf"/>
</dbReference>
<dbReference type="PROSITE" id="PS00606">
    <property type="entry name" value="KS3_1"/>
    <property type="match status" value="1"/>
</dbReference>
<dbReference type="PROSITE" id="PS52019">
    <property type="entry name" value="PKS_MFAS_DH"/>
    <property type="match status" value="1"/>
</dbReference>
<dbReference type="GO" id="GO:0004313">
    <property type="term" value="F:[acyl-carrier-protein] S-acetyltransferase activity"/>
    <property type="evidence" value="ECO:0007669"/>
    <property type="project" value="UniProtKB-EC"/>
</dbReference>
<dbReference type="Pfam" id="PF08659">
    <property type="entry name" value="KR"/>
    <property type="match status" value="1"/>
</dbReference>
<dbReference type="SMART" id="SM00829">
    <property type="entry name" value="PKS_ER"/>
    <property type="match status" value="1"/>
</dbReference>
<evidence type="ECO:0000256" key="42">
    <source>
        <dbReference type="ARBA" id="ARBA00049109"/>
    </source>
</evidence>
<dbReference type="InterPro" id="IPR020841">
    <property type="entry name" value="PKS_Beta-ketoAc_synthase_dom"/>
</dbReference>
<dbReference type="GeneID" id="24099468"/>
<dbReference type="InterPro" id="IPR016039">
    <property type="entry name" value="Thiolase-like"/>
</dbReference>
<evidence type="ECO:0000256" key="18">
    <source>
        <dbReference type="ARBA" id="ARBA00023402"/>
    </source>
</evidence>
<keyword evidence="3" id="KW-0597">Phosphoprotein</keyword>
<dbReference type="CDD" id="cd02440">
    <property type="entry name" value="AdoMet_MTases"/>
    <property type="match status" value="1"/>
</dbReference>
<evidence type="ECO:0000256" key="1">
    <source>
        <dbReference type="ARBA" id="ARBA00005189"/>
    </source>
</evidence>
<dbReference type="Pfam" id="PF14765">
    <property type="entry name" value="PS-DH"/>
    <property type="match status" value="1"/>
</dbReference>
<dbReference type="Gene3D" id="3.40.50.150">
    <property type="entry name" value="Vaccinia Virus protein VP39"/>
    <property type="match status" value="1"/>
</dbReference>
<comment type="catalytic activity">
    <reaction evidence="31">
        <text>hexadecanoyl-[ACP] + malonyl-[ACP] + H(+) = 3-oxooctadecanoyl-[ACP] + holo-[ACP] + CO2</text>
        <dbReference type="Rhea" id="RHEA:41916"/>
        <dbReference type="Rhea" id="RHEA-COMP:9623"/>
        <dbReference type="Rhea" id="RHEA-COMP:9652"/>
        <dbReference type="Rhea" id="RHEA-COMP:9653"/>
        <dbReference type="Rhea" id="RHEA-COMP:9685"/>
        <dbReference type="ChEBI" id="CHEBI:15378"/>
        <dbReference type="ChEBI" id="CHEBI:16526"/>
        <dbReference type="ChEBI" id="CHEBI:64479"/>
        <dbReference type="ChEBI" id="CHEBI:78449"/>
        <dbReference type="ChEBI" id="CHEBI:78483"/>
        <dbReference type="ChEBI" id="CHEBI:78487"/>
    </reaction>
    <physiologicalReaction direction="left-to-right" evidence="31">
        <dbReference type="Rhea" id="RHEA:41917"/>
    </physiologicalReaction>
</comment>
<keyword evidence="56" id="KW-1185">Reference proteome</keyword>
<dbReference type="InterPro" id="IPR001227">
    <property type="entry name" value="Ac_transferase_dom_sf"/>
</dbReference>
<keyword evidence="6" id="KW-0663">Pyridoxal phosphate</keyword>
<dbReference type="InterPro" id="IPR006162">
    <property type="entry name" value="Ppantetheine_attach_site"/>
</dbReference>
<dbReference type="GO" id="GO:0016297">
    <property type="term" value="F:fatty acyl-[ACP] hydrolase activity"/>
    <property type="evidence" value="ECO:0007669"/>
    <property type="project" value="UniProtKB-EC"/>
</dbReference>
<evidence type="ECO:0000256" key="48">
    <source>
        <dbReference type="ARBA" id="ARBA00049521"/>
    </source>
</evidence>
<comment type="catalytic activity">
    <reaction evidence="22">
        <text>a (3R)-hydroxyacyl-[ACP] + NADP(+) = a 3-oxoacyl-[ACP] + NADPH + H(+)</text>
        <dbReference type="Rhea" id="RHEA:17397"/>
        <dbReference type="Rhea" id="RHEA-COMP:9916"/>
        <dbReference type="Rhea" id="RHEA-COMP:9945"/>
        <dbReference type="ChEBI" id="CHEBI:15378"/>
        <dbReference type="ChEBI" id="CHEBI:57783"/>
        <dbReference type="ChEBI" id="CHEBI:58349"/>
        <dbReference type="ChEBI" id="CHEBI:78776"/>
        <dbReference type="ChEBI" id="CHEBI:78827"/>
        <dbReference type="EC" id="1.1.1.100"/>
    </reaction>
    <physiologicalReaction direction="right-to-left" evidence="22">
        <dbReference type="Rhea" id="RHEA:17399"/>
    </physiologicalReaction>
</comment>
<evidence type="ECO:0000256" key="5">
    <source>
        <dbReference type="ARBA" id="ARBA00022799"/>
    </source>
</evidence>
<evidence type="ECO:0000256" key="32">
    <source>
        <dbReference type="ARBA" id="ARBA00048281"/>
    </source>
</evidence>
<dbReference type="PROSITE" id="PS50075">
    <property type="entry name" value="CARRIER"/>
    <property type="match status" value="1"/>
</dbReference>
<evidence type="ECO:0000256" key="33">
    <source>
        <dbReference type="ARBA" id="ARBA00048289"/>
    </source>
</evidence>
<comment type="catalytic activity">
    <reaction evidence="14">
        <text>a (3R)-hydroxyacyl-[ACP] = a (2E)-enoyl-[ACP] + H2O</text>
        <dbReference type="Rhea" id="RHEA:13097"/>
        <dbReference type="Rhea" id="RHEA-COMP:9925"/>
        <dbReference type="Rhea" id="RHEA-COMP:9945"/>
        <dbReference type="ChEBI" id="CHEBI:15377"/>
        <dbReference type="ChEBI" id="CHEBI:78784"/>
        <dbReference type="ChEBI" id="CHEBI:78827"/>
        <dbReference type="EC" id="4.2.1.59"/>
    </reaction>
    <physiologicalReaction direction="left-to-right" evidence="14">
        <dbReference type="Rhea" id="RHEA:13098"/>
    </physiologicalReaction>
</comment>
<comment type="catalytic activity">
    <reaction evidence="16">
        <text>(3R)-hydroxyoctadecanoyl-[ACP] = (2E)-octadecenoyl-[ACP] + H2O</text>
        <dbReference type="Rhea" id="RHEA:41924"/>
        <dbReference type="Rhea" id="RHEA-COMP:9654"/>
        <dbReference type="Rhea" id="RHEA-COMP:9655"/>
        <dbReference type="ChEBI" id="CHEBI:15377"/>
        <dbReference type="ChEBI" id="CHEBI:78488"/>
        <dbReference type="ChEBI" id="CHEBI:78489"/>
    </reaction>
    <physiologicalReaction direction="left-to-right" evidence="16">
        <dbReference type="Rhea" id="RHEA:41925"/>
    </physiologicalReaction>
</comment>
<comment type="catalytic activity">
    <reaction evidence="24">
        <text>tetradecanoyl-[ACP] + malonyl-[ACP] + H(+) = 3-oxohexadecanoyl-[ACP] + holo-[ACP] + CO2</text>
        <dbReference type="Rhea" id="RHEA:41900"/>
        <dbReference type="Rhea" id="RHEA-COMP:9623"/>
        <dbReference type="Rhea" id="RHEA-COMP:9648"/>
        <dbReference type="Rhea" id="RHEA-COMP:9649"/>
        <dbReference type="Rhea" id="RHEA-COMP:9685"/>
        <dbReference type="ChEBI" id="CHEBI:15378"/>
        <dbReference type="ChEBI" id="CHEBI:16526"/>
        <dbReference type="ChEBI" id="CHEBI:64479"/>
        <dbReference type="ChEBI" id="CHEBI:78449"/>
        <dbReference type="ChEBI" id="CHEBI:78477"/>
        <dbReference type="ChEBI" id="CHEBI:78478"/>
    </reaction>
    <physiologicalReaction direction="left-to-right" evidence="24">
        <dbReference type="Rhea" id="RHEA:41901"/>
    </physiologicalReaction>
</comment>
<evidence type="ECO:0000256" key="30">
    <source>
        <dbReference type="ARBA" id="ARBA00047961"/>
    </source>
</evidence>
<evidence type="ECO:0000256" key="8">
    <source>
        <dbReference type="ARBA" id="ARBA00023239"/>
    </source>
</evidence>
<dbReference type="InterPro" id="IPR057326">
    <property type="entry name" value="KR_dom"/>
</dbReference>
<evidence type="ECO:0000256" key="46">
    <source>
        <dbReference type="ARBA" id="ARBA00049422"/>
    </source>
</evidence>
<evidence type="ECO:0000256" key="34">
    <source>
        <dbReference type="ARBA" id="ARBA00048420"/>
    </source>
</evidence>
<dbReference type="InterPro" id="IPR009081">
    <property type="entry name" value="PP-bd_ACP"/>
</dbReference>
<comment type="catalytic activity">
    <reaction evidence="34">
        <text>(2E)-octenoyl-[ACP] + NADPH + H(+) = octanoyl-[ACP] + NADP(+)</text>
        <dbReference type="Rhea" id="RHEA:41848"/>
        <dbReference type="Rhea" id="RHEA-COMP:9635"/>
        <dbReference type="Rhea" id="RHEA-COMP:9636"/>
        <dbReference type="ChEBI" id="CHEBI:15378"/>
        <dbReference type="ChEBI" id="CHEBI:57783"/>
        <dbReference type="ChEBI" id="CHEBI:58349"/>
        <dbReference type="ChEBI" id="CHEBI:78462"/>
        <dbReference type="ChEBI" id="CHEBI:78463"/>
    </reaction>
    <physiologicalReaction direction="left-to-right" evidence="34">
        <dbReference type="Rhea" id="RHEA:41849"/>
    </physiologicalReaction>
</comment>
<evidence type="ECO:0000256" key="31">
    <source>
        <dbReference type="ARBA" id="ARBA00048051"/>
    </source>
</evidence>
<dbReference type="STRING" id="599839.J4HZK7"/>
<evidence type="ECO:0000256" key="2">
    <source>
        <dbReference type="ARBA" id="ARBA00022450"/>
    </source>
</evidence>
<comment type="catalytic activity">
    <reaction evidence="25">
        <text>(2E)-butenoyl-[ACP] + NADPH + H(+) = butanoyl-[ACP] + NADP(+)</text>
        <dbReference type="Rhea" id="RHEA:41812"/>
        <dbReference type="Rhea" id="RHEA-COMP:9627"/>
        <dbReference type="Rhea" id="RHEA-COMP:9628"/>
        <dbReference type="ChEBI" id="CHEBI:15378"/>
        <dbReference type="ChEBI" id="CHEBI:57783"/>
        <dbReference type="ChEBI" id="CHEBI:58349"/>
        <dbReference type="ChEBI" id="CHEBI:78453"/>
        <dbReference type="ChEBI" id="CHEBI:78454"/>
    </reaction>
    <physiologicalReaction direction="left-to-right" evidence="25">
        <dbReference type="Rhea" id="RHEA:41813"/>
    </physiologicalReaction>
</comment>
<comment type="catalytic activity">
    <reaction evidence="45">
        <text>3-oxohexadecanoyl-[ACP] + NADPH + H(+) = (3R)-hydroxyhexadecanoyl-[ACP] + NADP(+)</text>
        <dbReference type="Rhea" id="RHEA:41904"/>
        <dbReference type="Rhea" id="RHEA-COMP:9649"/>
        <dbReference type="Rhea" id="RHEA-COMP:9650"/>
        <dbReference type="ChEBI" id="CHEBI:15378"/>
        <dbReference type="ChEBI" id="CHEBI:57783"/>
        <dbReference type="ChEBI" id="CHEBI:58349"/>
        <dbReference type="ChEBI" id="CHEBI:78478"/>
        <dbReference type="ChEBI" id="CHEBI:78480"/>
    </reaction>
    <physiologicalReaction direction="left-to-right" evidence="45">
        <dbReference type="Rhea" id="RHEA:41905"/>
    </physiologicalReaction>
</comment>
<evidence type="ECO:0000256" key="11">
    <source>
        <dbReference type="ARBA" id="ARBA00023351"/>
    </source>
</evidence>
<comment type="catalytic activity">
    <reaction evidence="29">
        <text>3-oxobutanoyl-[ACP] + NADPH + H(+) = (3R)-hydroxybutanoyl-[ACP] + NADP(+)</text>
        <dbReference type="Rhea" id="RHEA:41804"/>
        <dbReference type="Rhea" id="RHEA-COMP:9625"/>
        <dbReference type="Rhea" id="RHEA-COMP:9626"/>
        <dbReference type="ChEBI" id="CHEBI:15378"/>
        <dbReference type="ChEBI" id="CHEBI:57783"/>
        <dbReference type="ChEBI" id="CHEBI:58349"/>
        <dbReference type="ChEBI" id="CHEBI:78450"/>
        <dbReference type="ChEBI" id="CHEBI:78451"/>
    </reaction>
    <physiologicalReaction direction="left-to-right" evidence="29">
        <dbReference type="Rhea" id="RHEA:41805"/>
    </physiologicalReaction>
</comment>
<keyword evidence="4" id="KW-0808">Transferase</keyword>
<comment type="catalytic activity">
    <reaction evidence="49">
        <text>octanoyl-[ACP] + malonyl-[ACP] + H(+) = 3-oxodecanoyl-[ACP] + holo-[ACP] + CO2</text>
        <dbReference type="Rhea" id="RHEA:41852"/>
        <dbReference type="Rhea" id="RHEA-COMP:9623"/>
        <dbReference type="Rhea" id="RHEA-COMP:9636"/>
        <dbReference type="Rhea" id="RHEA-COMP:9637"/>
        <dbReference type="Rhea" id="RHEA-COMP:9685"/>
        <dbReference type="ChEBI" id="CHEBI:15378"/>
        <dbReference type="ChEBI" id="CHEBI:16526"/>
        <dbReference type="ChEBI" id="CHEBI:64479"/>
        <dbReference type="ChEBI" id="CHEBI:78449"/>
        <dbReference type="ChEBI" id="CHEBI:78463"/>
        <dbReference type="ChEBI" id="CHEBI:78464"/>
    </reaction>
    <physiologicalReaction direction="left-to-right" evidence="49">
        <dbReference type="Rhea" id="RHEA:41853"/>
    </physiologicalReaction>
</comment>
<dbReference type="Pfam" id="PF08242">
    <property type="entry name" value="Methyltransf_12"/>
    <property type="match status" value="1"/>
</dbReference>
<comment type="catalytic activity">
    <reaction evidence="43">
        <text>(2E)-tetradecenoyl-[ACP] + NADPH + H(+) = tetradecanoyl-[ACP] + NADP(+)</text>
        <dbReference type="Rhea" id="RHEA:41896"/>
        <dbReference type="Rhea" id="RHEA-COMP:9647"/>
        <dbReference type="Rhea" id="RHEA-COMP:9648"/>
        <dbReference type="ChEBI" id="CHEBI:15378"/>
        <dbReference type="ChEBI" id="CHEBI:57783"/>
        <dbReference type="ChEBI" id="CHEBI:58349"/>
        <dbReference type="ChEBI" id="CHEBI:78475"/>
        <dbReference type="ChEBI" id="CHEBI:78477"/>
    </reaction>
    <physiologicalReaction direction="left-to-right" evidence="43">
        <dbReference type="Rhea" id="RHEA:41897"/>
    </physiologicalReaction>
</comment>
<gene>
    <name evidence="55" type="ORF">FIBRA_06738</name>
</gene>
<dbReference type="HOGENOM" id="CLU_000022_31_1_1"/>
<feature type="domain" description="PKS/mFAS DH" evidence="54">
    <location>
        <begin position="905"/>
        <end position="1206"/>
    </location>
</feature>
<evidence type="ECO:0000256" key="14">
    <source>
        <dbReference type="ARBA" id="ARBA00023394"/>
    </source>
</evidence>
<dbReference type="GO" id="GO:0004312">
    <property type="term" value="F:fatty acid synthase activity"/>
    <property type="evidence" value="ECO:0007669"/>
    <property type="project" value="TreeGrafter"/>
</dbReference>
<dbReference type="GO" id="GO:0004316">
    <property type="term" value="F:3-oxoacyl-[acyl-carrier-protein] reductase (NADPH) activity"/>
    <property type="evidence" value="ECO:0007669"/>
    <property type="project" value="UniProtKB-EC"/>
</dbReference>
<evidence type="ECO:0000256" key="3">
    <source>
        <dbReference type="ARBA" id="ARBA00022553"/>
    </source>
</evidence>
<dbReference type="InterPro" id="IPR001031">
    <property type="entry name" value="Thioesterase"/>
</dbReference>
<evidence type="ECO:0000256" key="26">
    <source>
        <dbReference type="ARBA" id="ARBA00047578"/>
    </source>
</evidence>
<dbReference type="GO" id="GO:0141148">
    <property type="term" value="F:enoyl-[acyl-carrier-protein] reductase (NADPH) activity"/>
    <property type="evidence" value="ECO:0007669"/>
    <property type="project" value="UniProtKB-EC"/>
</dbReference>
<keyword evidence="7" id="KW-0843">Virulence</keyword>
<dbReference type="OrthoDB" id="329835at2759"/>
<dbReference type="InterPro" id="IPR042104">
    <property type="entry name" value="PKS_dehydratase_sf"/>
</dbReference>
<dbReference type="Gene3D" id="3.40.50.720">
    <property type="entry name" value="NAD(P)-binding Rossmann-like Domain"/>
    <property type="match status" value="3"/>
</dbReference>
<dbReference type="RefSeq" id="XP_012183840.1">
    <property type="nucleotide sequence ID" value="XM_012328450.1"/>
</dbReference>
<feature type="region of interest" description="N-terminal hotdog fold" evidence="50">
    <location>
        <begin position="905"/>
        <end position="1034"/>
    </location>
</feature>
<evidence type="ECO:0000256" key="22">
    <source>
        <dbReference type="ARBA" id="ARBA00047400"/>
    </source>
</evidence>
<comment type="catalytic activity">
    <reaction evidence="26">
        <text>dodecanoyl-[ACP] + malonyl-[ACP] + H(+) = 3-oxotetradecanoyl-[ACP] + holo-[ACP] + CO2</text>
        <dbReference type="Rhea" id="RHEA:41884"/>
        <dbReference type="Rhea" id="RHEA-COMP:9623"/>
        <dbReference type="Rhea" id="RHEA-COMP:9644"/>
        <dbReference type="Rhea" id="RHEA-COMP:9645"/>
        <dbReference type="Rhea" id="RHEA-COMP:9685"/>
        <dbReference type="ChEBI" id="CHEBI:15378"/>
        <dbReference type="ChEBI" id="CHEBI:16526"/>
        <dbReference type="ChEBI" id="CHEBI:64479"/>
        <dbReference type="ChEBI" id="CHEBI:65264"/>
        <dbReference type="ChEBI" id="CHEBI:78449"/>
        <dbReference type="ChEBI" id="CHEBI:78473"/>
    </reaction>
    <physiologicalReaction direction="left-to-right" evidence="26">
        <dbReference type="Rhea" id="RHEA:41885"/>
    </physiologicalReaction>
</comment>
<evidence type="ECO:0000256" key="16">
    <source>
        <dbReference type="ARBA" id="ARBA00023399"/>
    </source>
</evidence>
<dbReference type="PROSITE" id="PS00012">
    <property type="entry name" value="PHOSPHOPANTETHEINE"/>
    <property type="match status" value="1"/>
</dbReference>
<evidence type="ECO:0000313" key="55">
    <source>
        <dbReference type="EMBL" id="CCM04557.1"/>
    </source>
</evidence>
<dbReference type="InParanoid" id="J4HZK7"/>
<evidence type="ECO:0000256" key="50">
    <source>
        <dbReference type="PROSITE-ProRule" id="PRU01363"/>
    </source>
</evidence>
<evidence type="ECO:0000256" key="6">
    <source>
        <dbReference type="ARBA" id="ARBA00022898"/>
    </source>
</evidence>
<evidence type="ECO:0000256" key="9">
    <source>
        <dbReference type="ARBA" id="ARBA00023268"/>
    </source>
</evidence>
<keyword evidence="5" id="KW-0702">S-nitrosylation</keyword>
<dbReference type="Pfam" id="PF00550">
    <property type="entry name" value="PP-binding"/>
    <property type="match status" value="1"/>
</dbReference>
<dbReference type="Gene3D" id="1.10.1200.10">
    <property type="entry name" value="ACP-like"/>
    <property type="match status" value="1"/>
</dbReference>
<dbReference type="PANTHER" id="PTHR43775">
    <property type="entry name" value="FATTY ACID SYNTHASE"/>
    <property type="match status" value="1"/>
</dbReference>
<dbReference type="SUPFAM" id="SSF47336">
    <property type="entry name" value="ACP-like"/>
    <property type="match status" value="1"/>
</dbReference>
<comment type="catalytic activity">
    <reaction evidence="33">
        <text>tetradecanoyl-[ACP] + H2O = tetradecanoate + holo-[ACP] + H(+)</text>
        <dbReference type="Rhea" id="RHEA:30123"/>
        <dbReference type="Rhea" id="RHEA-COMP:9648"/>
        <dbReference type="Rhea" id="RHEA-COMP:9685"/>
        <dbReference type="ChEBI" id="CHEBI:15377"/>
        <dbReference type="ChEBI" id="CHEBI:15378"/>
        <dbReference type="ChEBI" id="CHEBI:30807"/>
        <dbReference type="ChEBI" id="CHEBI:64479"/>
        <dbReference type="ChEBI" id="CHEBI:78477"/>
        <dbReference type="EC" id="3.1.2.14"/>
    </reaction>
    <physiologicalReaction direction="left-to-right" evidence="33">
        <dbReference type="Rhea" id="RHEA:30124"/>
    </physiologicalReaction>
</comment>
<dbReference type="GO" id="GO:0004315">
    <property type="term" value="F:3-oxoacyl-[acyl-carrier-protein] synthase activity"/>
    <property type="evidence" value="ECO:0007669"/>
    <property type="project" value="UniProtKB-EC"/>
</dbReference>
<comment type="catalytic activity">
    <reaction evidence="15">
        <text>(3R)-hydroxytetradecanoyl-[ACP] = (2E)-tetradecenoyl-[ACP] + H2O</text>
        <dbReference type="Rhea" id="RHEA:41892"/>
        <dbReference type="Rhea" id="RHEA-COMP:9646"/>
        <dbReference type="Rhea" id="RHEA-COMP:9647"/>
        <dbReference type="ChEBI" id="CHEBI:15377"/>
        <dbReference type="ChEBI" id="CHEBI:78474"/>
        <dbReference type="ChEBI" id="CHEBI:78475"/>
    </reaction>
    <physiologicalReaction direction="left-to-right" evidence="15">
        <dbReference type="Rhea" id="RHEA:41893"/>
    </physiologicalReaction>
</comment>
<evidence type="ECO:0000256" key="38">
    <source>
        <dbReference type="ARBA" id="ARBA00048691"/>
    </source>
</evidence>
<comment type="catalytic activity">
    <reaction evidence="35">
        <text>a fatty acyl-[ACP] + malonyl-[ACP] + H(+) = a 3-oxoacyl-[ACP] + holo-[ACP] + CO2</text>
        <dbReference type="Rhea" id="RHEA:22836"/>
        <dbReference type="Rhea" id="RHEA-COMP:9623"/>
        <dbReference type="Rhea" id="RHEA-COMP:9685"/>
        <dbReference type="Rhea" id="RHEA-COMP:9916"/>
        <dbReference type="Rhea" id="RHEA-COMP:14125"/>
        <dbReference type="ChEBI" id="CHEBI:15378"/>
        <dbReference type="ChEBI" id="CHEBI:16526"/>
        <dbReference type="ChEBI" id="CHEBI:64479"/>
        <dbReference type="ChEBI" id="CHEBI:78449"/>
        <dbReference type="ChEBI" id="CHEBI:78776"/>
        <dbReference type="ChEBI" id="CHEBI:138651"/>
        <dbReference type="EC" id="2.3.1.41"/>
    </reaction>
    <physiologicalReaction direction="left-to-right" evidence="35">
        <dbReference type="Rhea" id="RHEA:22837"/>
    </physiologicalReaction>
</comment>
<evidence type="ECO:0000256" key="49">
    <source>
        <dbReference type="ARBA" id="ARBA00049533"/>
    </source>
</evidence>
<evidence type="ECO:0000256" key="23">
    <source>
        <dbReference type="ARBA" id="ARBA00047440"/>
    </source>
</evidence>
<feature type="region of interest" description="Disordered" evidence="51">
    <location>
        <begin position="2194"/>
        <end position="2216"/>
    </location>
</feature>
<dbReference type="SUPFAM" id="SSF53901">
    <property type="entry name" value="Thiolase-like"/>
    <property type="match status" value="1"/>
</dbReference>
<dbReference type="CDD" id="cd00833">
    <property type="entry name" value="PKS"/>
    <property type="match status" value="1"/>
</dbReference>
<evidence type="ECO:0000256" key="47">
    <source>
        <dbReference type="ARBA" id="ARBA00049449"/>
    </source>
</evidence>
<keyword evidence="9" id="KW-0511">Multifunctional enzyme</keyword>
<dbReference type="Pfam" id="PF00975">
    <property type="entry name" value="Thioesterase"/>
    <property type="match status" value="1"/>
</dbReference>
<dbReference type="InterPro" id="IPR020843">
    <property type="entry name" value="ER"/>
</dbReference>
<evidence type="ECO:0000256" key="19">
    <source>
        <dbReference type="ARBA" id="ARBA00023442"/>
    </source>
</evidence>
<comment type="catalytic activity">
    <reaction evidence="10">
        <text>(3R)-hydroxyoctanoyl-[ACP] = (2E)-octenoyl-[ACP] + H2O</text>
        <dbReference type="Rhea" id="RHEA:41844"/>
        <dbReference type="Rhea" id="RHEA-COMP:9634"/>
        <dbReference type="Rhea" id="RHEA-COMP:9635"/>
        <dbReference type="ChEBI" id="CHEBI:15377"/>
        <dbReference type="ChEBI" id="CHEBI:78461"/>
        <dbReference type="ChEBI" id="CHEBI:78462"/>
    </reaction>
    <physiologicalReaction direction="left-to-right" evidence="10">
        <dbReference type="Rhea" id="RHEA:41845"/>
    </physiologicalReaction>
</comment>
<comment type="catalytic activity">
    <reaction evidence="18">
        <text>(3R)-hydroxybutanoyl-[ACP] = (2E)-butenoyl-[ACP] + H2O</text>
        <dbReference type="Rhea" id="RHEA:41808"/>
        <dbReference type="Rhea" id="RHEA-COMP:9626"/>
        <dbReference type="Rhea" id="RHEA-COMP:9627"/>
        <dbReference type="ChEBI" id="CHEBI:15377"/>
        <dbReference type="ChEBI" id="CHEBI:78451"/>
        <dbReference type="ChEBI" id="CHEBI:78453"/>
    </reaction>
    <physiologicalReaction direction="left-to-right" evidence="18">
        <dbReference type="Rhea" id="RHEA:41809"/>
    </physiologicalReaction>
</comment>
<dbReference type="Gene3D" id="3.40.47.10">
    <property type="match status" value="1"/>
</dbReference>
<comment type="pathway">
    <text evidence="1">Lipid metabolism.</text>
</comment>
<evidence type="ECO:0000256" key="44">
    <source>
        <dbReference type="ARBA" id="ARBA00049263"/>
    </source>
</evidence>
<dbReference type="InterPro" id="IPR029058">
    <property type="entry name" value="AB_hydrolase_fold"/>
</dbReference>
<dbReference type="InterPro" id="IPR036291">
    <property type="entry name" value="NAD(P)-bd_dom_sf"/>
</dbReference>
<evidence type="ECO:0000256" key="21">
    <source>
        <dbReference type="ARBA" id="ARBA00047394"/>
    </source>
</evidence>
<comment type="catalytic activity">
    <reaction evidence="37">
        <text>a 2,3-saturated acyl-[ACP] + NADP(+) = a (2E)-enoyl-[ACP] + NADPH + H(+)</text>
        <dbReference type="Rhea" id="RHEA:22564"/>
        <dbReference type="Rhea" id="RHEA-COMP:9925"/>
        <dbReference type="Rhea" id="RHEA-COMP:9926"/>
        <dbReference type="ChEBI" id="CHEBI:15378"/>
        <dbReference type="ChEBI" id="CHEBI:57783"/>
        <dbReference type="ChEBI" id="CHEBI:58349"/>
        <dbReference type="ChEBI" id="CHEBI:78784"/>
        <dbReference type="ChEBI" id="CHEBI:78785"/>
        <dbReference type="EC" id="1.3.1.39"/>
    </reaction>
    <physiologicalReaction direction="right-to-left" evidence="37">
        <dbReference type="Rhea" id="RHEA:22566"/>
    </physiologicalReaction>
</comment>
<keyword evidence="8" id="KW-0456">Lyase</keyword>
<name>J4HZK7_9APHY</name>
<comment type="catalytic activity">
    <reaction evidence="48">
        <text>(2E)-decenoyl-[ACP] + NADPH + H(+) = decanoyl-[ACP] + NADP(+)</text>
        <dbReference type="Rhea" id="RHEA:41864"/>
        <dbReference type="Rhea" id="RHEA-COMP:9639"/>
        <dbReference type="Rhea" id="RHEA-COMP:9640"/>
        <dbReference type="ChEBI" id="CHEBI:15378"/>
        <dbReference type="ChEBI" id="CHEBI:57783"/>
        <dbReference type="ChEBI" id="CHEBI:58349"/>
        <dbReference type="ChEBI" id="CHEBI:78467"/>
        <dbReference type="ChEBI" id="CHEBI:78468"/>
    </reaction>
    <physiologicalReaction direction="left-to-right" evidence="48">
        <dbReference type="Rhea" id="RHEA:41865"/>
    </physiologicalReaction>
</comment>
<dbReference type="Pfam" id="PF00109">
    <property type="entry name" value="ketoacyl-synt"/>
    <property type="match status" value="1"/>
</dbReference>
<dbReference type="InterPro" id="IPR018201">
    <property type="entry name" value="Ketoacyl_synth_AS"/>
</dbReference>
<reference evidence="55 56" key="1">
    <citation type="journal article" date="2012" name="Appl. Environ. Microbiol.">
        <title>Short-read sequencing for genomic analysis of the brown rot fungus Fibroporia radiculosa.</title>
        <authorList>
            <person name="Tang J.D."/>
            <person name="Perkins A.D."/>
            <person name="Sonstegard T.S."/>
            <person name="Schroeder S.G."/>
            <person name="Burgess S.C."/>
            <person name="Diehl S.V."/>
        </authorList>
    </citation>
    <scope>NUCLEOTIDE SEQUENCE [LARGE SCALE GENOMIC DNA]</scope>
    <source>
        <strain evidence="55 56">TFFH 294</strain>
    </source>
</reference>
<dbReference type="SUPFAM" id="SSF52151">
    <property type="entry name" value="FabD/lysophospholipase-like"/>
    <property type="match status" value="1"/>
</dbReference>
<dbReference type="GO" id="GO:0044550">
    <property type="term" value="P:secondary metabolite biosynthetic process"/>
    <property type="evidence" value="ECO:0007669"/>
    <property type="project" value="TreeGrafter"/>
</dbReference>
<sequence>MTFRNLHEQSPGDVAPDVPSYTNPDSRAAAIVGMSISAPGGGDYGLDTEEFYAFLQNRGSAIITVPADRWNAEAFHGTGPGKISTTKGGFIPDVRYADLQEFGITPVEGSIKHSQRCSAVELIIVLQKLEFMLAPVSSLLVDFPYNSIDRPSEASGEGTVFNMDIAQAGPYYMTGTSSSITANRLSYVFDLLGPSLPVDTACSSSLVAMHLAIQAIRNGECDQAVVAGVNVIRSTIEYAAFSQLGVLSPDGISKSFDEDGNGYARGDVASAVVIKRHDLAVKDHNRIHATLVGTALTSCGSIMGSLTTPSAEAQASAIQLAYQDAGLEPHQADFVELHGTGTLVGDSTEANSAGAVFAAGRDAKEILIGSVKSNVGHGELGAYMTSLVKVAMMLERKQVLPNGYFKKPSSRIDFEKFKLRVPVSVEEFVPGNSQLGRIASISSYGFGGALSLKGCTTLSEKYKEECAEVDPLALCEHLGNRARQLPWRSFAIAESIEAATFPEPVLAPKRPHPVVFCFSGQGPQHWKQGRELYSTFKVFRDSINECDKVHAEYTGESFIETTGLFKTDAPKDSGLATSLIWPSDITSISLTFFQIALFDLLISLNLKPDVIVGHSVGETAVLYASGAVPHSMAVKIAIARGKALAMVDNTGGGMVAVSGCDAEKVRDHAEMAVTLAGLGLESADEPQLFLASFNSPTDVGVSGSEKHLEAFASFIERWVGDVVARKLRINTAVHSPFVDPCESQYRRDLADIFAEYPGPHIPKIRTMSTVTAEFKTDSYTPDYLWNNLRQPVLFSSAIPKILESLGESTTFVEIAPHPVLSPYLKQMGAPSALAGSRRPPSARHVKPGSSALVEVRTLLEVVGCLLLAGVNKINFSELTGCPEMNIEGPSYPFQRKLWRFGMDEPSYICNLLPAERPLNSTRLRVSPIMPEPWMGHHVIDHTNLIPAAAYLEMGMEFPGVTHLYDCRFETMYVLDESGPPGTLEVSRQGNSWWVKSSSQMSNLLGDSDKQWTRTGPSFDTLHSYGKLGYGRPELQSDAITQVDLEEVLSRCPYTFGHDALYQEFDGLAQFGPEFRRISKASCNEKEVVAYIKGHVDGLNRTDFAFHPALLDAVFQASLPWNFIGDRLRLGGQNGQLLLPHSVRRIFRNDGSTAPLVLPDEFITYAVLHEWSPQKRLMSCYILAEDQSVIFTVEGLCFALVQRDDKWPSEHFKMFWQPRDLPLSHLEGSVILPGPPPHSDASELLHVLDQLAIQFTKKTIGALPHDFASTLPDRKRYLAWADALATKFDGDNADAPVVPVHLQEKYKSLFELTRRVGTGQKDIIASSTAAVELLFSDDVMSKIYEHPPFIGSIFDETTSRFVDLVTNALNAGKQVVRVLEVGAGTGRLTALLGRALLEASLPEGCYVDYVCTDVSISLAHEATAKSPWPTVAAKAFDLNVGVSEQGLDPCSFDIVVAFDVLHATPDIHETLTKLRYLLCPGGHIAILELDGGCFASNETGTIWMDFIFGSFQEWFGVVDHRVGSTHCTLTPSQWKDALAETGFSDTLLFTSDGGAVSHMAFISQCSFSLPSSILSSATPSLDSSELSSPLSSPLSLCSPTQDYDQAAVASPPYSNEALAICDQQFQGDEKAEDIVPLFSWSRSDDSESGSTRAVLRHFTAGGEVALVDFISSLDSTDPQLFWLYTTTSPSDAAAVGLVRTLRQEYPAWKIHLVLFPDSWTVEAQEAYVHAQLLPLPWVDSEVMIDQDGKMHVPRLVKASPASRQELRGSNPVQFRGSDVWRAYPAEIGPTDAEVSVHYIGLSPAMSGWTEFAGVVTAIGSDVLEKDLVGRRVYGVTSSDPGSTIVCDRSKLAFVPQDMETALAAALVGRLTFLSLVVVDAIGVSSKNAKILLHAGHCSPAALATYAYLNTNSFDVVVTVSDAPSSTHTFTQSPLSSSKSYAWSSCVRDWAPQGIDIVFNFDEDIDVAKQTLSMLSPRGRFVQIGGELPGSLPAGRCYVSIEEHVVLEAGNDLDRKGAVFEAALLATLTPTMDIYSLPQLMAAGAEARNPTSDRVAVVDLQAISPELPVLKGGMLKGTAVFNPRASYVILGGIGGLGVNIARCLVENGARHLILTSRSGEKGIATTQLVSERKIINYLRGIPGVTVDLRAVDVLDAEKTKDLFMNLEHPVAGVFYLAVRLNDQIFSNLKTEKDWKTGNLRRQDQGSRNSPANGQSAVTGLPCSHEFHGDCQANYSAAQTYMETMAAALPNTVAITVPPITDGGIFVRSLPPGDARNAALDKYKSLGMSGYLVAQHCVNAIWTLNSDAYSAVYIPPTDWSEIMQLGIPEYHLSSLRHLLIKQNVQTAIAAEEWSIRAACASVLALNVNEIADNVPLSSYGLDSLTSVRLSGILKTDFNVSVTQLQLLGNSMTVQRLMGLQEETKADSSSAVVGTTNKDSLDVQGAEGVHHADMDKTIVRLNNVTDGQPLFIVHGAGGGVLVMLKTAEMMSCPVYGVQDTPEAPITGTLDRLCKFYLEKIREKQPKGPYRLGGFSFGTYVALVIAQQLREEGETVEILVMIDGSPAIFVNFAKKINMSNMRDEIMVLIRDIATSGTLDNGEELTAMFEDHFKQISQGGSSGKFVSQFGRAYVSHVLMAVRACITAVLEERAGKIVDPVWPAAKTVVIAAEDGIRRQSASEGLSPAFDVDLRAPDAELYTLPGTHFGVLHPQSGLPQLLEQVLMLPVSH</sequence>
<comment type="catalytic activity">
    <reaction evidence="38">
        <text>holo-[ACP] + acetyl-CoA = acetyl-[ACP] + CoA</text>
        <dbReference type="Rhea" id="RHEA:41788"/>
        <dbReference type="Rhea" id="RHEA-COMP:9621"/>
        <dbReference type="Rhea" id="RHEA-COMP:9685"/>
        <dbReference type="ChEBI" id="CHEBI:57287"/>
        <dbReference type="ChEBI" id="CHEBI:57288"/>
        <dbReference type="ChEBI" id="CHEBI:64479"/>
        <dbReference type="ChEBI" id="CHEBI:78446"/>
        <dbReference type="EC" id="2.3.1.38"/>
    </reaction>
    <physiologicalReaction direction="left-to-right" evidence="38">
        <dbReference type="Rhea" id="RHEA:41789"/>
    </physiologicalReaction>
</comment>
<evidence type="ECO:0000256" key="36">
    <source>
        <dbReference type="ARBA" id="ARBA00048571"/>
    </source>
</evidence>
<comment type="catalytic activity">
    <reaction evidence="47">
        <text>butanoyl-[ACP] + malonyl-[ACP] + H(+) = 3-oxohexanoyl-[ACP] + holo-[ACP] + CO2</text>
        <dbReference type="Rhea" id="RHEA:41820"/>
        <dbReference type="Rhea" id="RHEA-COMP:9623"/>
        <dbReference type="Rhea" id="RHEA-COMP:9628"/>
        <dbReference type="Rhea" id="RHEA-COMP:9629"/>
        <dbReference type="Rhea" id="RHEA-COMP:9685"/>
        <dbReference type="ChEBI" id="CHEBI:15378"/>
        <dbReference type="ChEBI" id="CHEBI:16526"/>
        <dbReference type="ChEBI" id="CHEBI:64479"/>
        <dbReference type="ChEBI" id="CHEBI:78449"/>
        <dbReference type="ChEBI" id="CHEBI:78454"/>
        <dbReference type="ChEBI" id="CHEBI:78456"/>
    </reaction>
    <physiologicalReaction direction="left-to-right" evidence="47">
        <dbReference type="Rhea" id="RHEA:41821"/>
    </physiologicalReaction>
</comment>
<comment type="catalytic activity">
    <reaction evidence="13">
        <text>(3R)-hydroxydecanoyl-[ACP] = (2E)-decenoyl-[ACP] + H2O</text>
        <dbReference type="Rhea" id="RHEA:41860"/>
        <dbReference type="Rhea" id="RHEA-COMP:9638"/>
        <dbReference type="Rhea" id="RHEA-COMP:9639"/>
        <dbReference type="ChEBI" id="CHEBI:15377"/>
        <dbReference type="ChEBI" id="CHEBI:78466"/>
        <dbReference type="ChEBI" id="CHEBI:78467"/>
    </reaction>
    <physiologicalReaction direction="left-to-right" evidence="13">
        <dbReference type="Rhea" id="RHEA:41861"/>
    </physiologicalReaction>
</comment>
<evidence type="ECO:0000256" key="4">
    <source>
        <dbReference type="ARBA" id="ARBA00022679"/>
    </source>
</evidence>
<dbReference type="SMART" id="SM00822">
    <property type="entry name" value="PKS_KR"/>
    <property type="match status" value="1"/>
</dbReference>
<dbReference type="InterPro" id="IPR016035">
    <property type="entry name" value="Acyl_Trfase/lysoPLipase"/>
</dbReference>
<organism evidence="55 56">
    <name type="scientific">Fibroporia radiculosa</name>
    <dbReference type="NCBI Taxonomy" id="599839"/>
    <lineage>
        <taxon>Eukaryota</taxon>
        <taxon>Fungi</taxon>
        <taxon>Dikarya</taxon>
        <taxon>Basidiomycota</taxon>
        <taxon>Agaricomycotina</taxon>
        <taxon>Agaricomycetes</taxon>
        <taxon>Polyporales</taxon>
        <taxon>Fibroporiaceae</taxon>
        <taxon>Fibroporia</taxon>
    </lineage>
</organism>
<dbReference type="InterPro" id="IPR050091">
    <property type="entry name" value="PKS_NRPS_Biosynth_Enz"/>
</dbReference>
<dbReference type="SMART" id="SM00825">
    <property type="entry name" value="PKS_KS"/>
    <property type="match status" value="1"/>
</dbReference>